<dbReference type="OrthoDB" id="5195005at2"/>
<name>A0A516PW34_9ACTN</name>
<dbReference type="PROSITE" id="PS51857">
    <property type="entry name" value="CSD_2"/>
    <property type="match status" value="1"/>
</dbReference>
<dbReference type="Pfam" id="PF00313">
    <property type="entry name" value="CSD"/>
    <property type="match status" value="1"/>
</dbReference>
<reference evidence="3 4" key="1">
    <citation type="submission" date="2019-07" db="EMBL/GenBank/DDBJ databases">
        <title>Microlunatus dokdonensis sp. nov. isolated from the rhizospheric soil of the wild plant Elymus tsukushiensis.</title>
        <authorList>
            <person name="Ghim S.-Y."/>
            <person name="Hwang Y.-J."/>
            <person name="Son J.-S."/>
            <person name="Shin J.-H."/>
        </authorList>
    </citation>
    <scope>NUCLEOTIDE SEQUENCE [LARGE SCALE GENOMIC DNA]</scope>
    <source>
        <strain evidence="3 4">KUDC0627</strain>
    </source>
</reference>
<dbReference type="InterPro" id="IPR012340">
    <property type="entry name" value="NA-bd_OB-fold"/>
</dbReference>
<evidence type="ECO:0000313" key="3">
    <source>
        <dbReference type="EMBL" id="QDP95398.1"/>
    </source>
</evidence>
<keyword evidence="4" id="KW-1185">Reference proteome</keyword>
<gene>
    <name evidence="3" type="ORF">FOE78_05245</name>
</gene>
<evidence type="ECO:0000313" key="4">
    <source>
        <dbReference type="Proteomes" id="UP000319263"/>
    </source>
</evidence>
<protein>
    <recommendedName>
        <fullName evidence="2">CSD domain-containing protein</fullName>
    </recommendedName>
</protein>
<dbReference type="EMBL" id="CP041692">
    <property type="protein sequence ID" value="QDP95398.1"/>
    <property type="molecule type" value="Genomic_DNA"/>
</dbReference>
<feature type="region of interest" description="Disordered" evidence="1">
    <location>
        <begin position="45"/>
        <end position="77"/>
    </location>
</feature>
<dbReference type="Gene3D" id="2.40.50.140">
    <property type="entry name" value="Nucleic acid-binding proteins"/>
    <property type="match status" value="1"/>
</dbReference>
<dbReference type="InterPro" id="IPR002059">
    <property type="entry name" value="CSP_DNA-bd"/>
</dbReference>
<dbReference type="Proteomes" id="UP000319263">
    <property type="component" value="Chromosome"/>
</dbReference>
<dbReference type="SUPFAM" id="SSF50249">
    <property type="entry name" value="Nucleic acid-binding proteins"/>
    <property type="match status" value="1"/>
</dbReference>
<evidence type="ECO:0000256" key="1">
    <source>
        <dbReference type="SAM" id="MobiDB-lite"/>
    </source>
</evidence>
<organism evidence="3 4">
    <name type="scientific">Microlunatus elymi</name>
    <dbReference type="NCBI Taxonomy" id="2596828"/>
    <lineage>
        <taxon>Bacteria</taxon>
        <taxon>Bacillati</taxon>
        <taxon>Actinomycetota</taxon>
        <taxon>Actinomycetes</taxon>
        <taxon>Propionibacteriales</taxon>
        <taxon>Propionibacteriaceae</taxon>
        <taxon>Microlunatus</taxon>
    </lineage>
</organism>
<sequence length="99" mass="11127">MLRSTDVESDVFAHFSGLVMDGYRSLRTGQTVRFECEYFSKRPGRVRLPSKQRDGDRLTRSRAAAHPGPARDPLRTSTVRGTCRGLRWLATGRAGQCVE</sequence>
<evidence type="ECO:0000259" key="2">
    <source>
        <dbReference type="PROSITE" id="PS51857"/>
    </source>
</evidence>
<accession>A0A516PW34</accession>
<dbReference type="AlphaFoldDB" id="A0A516PW34"/>
<dbReference type="KEGG" id="mik:FOE78_05245"/>
<feature type="domain" description="CSD" evidence="2">
    <location>
        <begin position="1"/>
        <end position="48"/>
    </location>
</feature>
<proteinExistence type="predicted"/>
<dbReference type="GO" id="GO:0003676">
    <property type="term" value="F:nucleic acid binding"/>
    <property type="evidence" value="ECO:0007669"/>
    <property type="project" value="InterPro"/>
</dbReference>